<keyword evidence="2" id="KW-1185">Reference proteome</keyword>
<organism evidence="1 2">
    <name type="scientific">Gigaspora margarita</name>
    <dbReference type="NCBI Taxonomy" id="4874"/>
    <lineage>
        <taxon>Eukaryota</taxon>
        <taxon>Fungi</taxon>
        <taxon>Fungi incertae sedis</taxon>
        <taxon>Mucoromycota</taxon>
        <taxon>Glomeromycotina</taxon>
        <taxon>Glomeromycetes</taxon>
        <taxon>Diversisporales</taxon>
        <taxon>Gigasporaceae</taxon>
        <taxon>Gigaspora</taxon>
    </lineage>
</organism>
<comment type="caution">
    <text evidence="1">The sequence shown here is derived from an EMBL/GenBank/DDBJ whole genome shotgun (WGS) entry which is preliminary data.</text>
</comment>
<gene>
    <name evidence="1" type="ORF">GMARGA_LOCUS17479</name>
</gene>
<proteinExistence type="predicted"/>
<accession>A0ABN7VF96</accession>
<dbReference type="Proteomes" id="UP000789901">
    <property type="component" value="Unassembled WGS sequence"/>
</dbReference>
<reference evidence="1 2" key="1">
    <citation type="submission" date="2021-06" db="EMBL/GenBank/DDBJ databases">
        <authorList>
            <person name="Kallberg Y."/>
            <person name="Tangrot J."/>
            <person name="Rosling A."/>
        </authorList>
    </citation>
    <scope>NUCLEOTIDE SEQUENCE [LARGE SCALE GENOMIC DNA]</scope>
    <source>
        <strain evidence="1 2">120-4 pot B 10/14</strain>
    </source>
</reference>
<protein>
    <submittedName>
        <fullName evidence="1">35192_t:CDS:1</fullName>
    </submittedName>
</protein>
<name>A0ABN7VF96_GIGMA</name>
<sequence length="68" mass="7532">MESNVCHYGECIECGGANSGSNWCSKCRIAFLRHNTSGNLKINGNSQFICQEYLNNNTSKNSAQQNLE</sequence>
<dbReference type="EMBL" id="CAJVQB010013259">
    <property type="protein sequence ID" value="CAG8760985.1"/>
    <property type="molecule type" value="Genomic_DNA"/>
</dbReference>
<evidence type="ECO:0000313" key="2">
    <source>
        <dbReference type="Proteomes" id="UP000789901"/>
    </source>
</evidence>
<evidence type="ECO:0000313" key="1">
    <source>
        <dbReference type="EMBL" id="CAG8760985.1"/>
    </source>
</evidence>